<comment type="caution">
    <text evidence="2">The sequence shown here is derived from an EMBL/GenBank/DDBJ whole genome shotgun (WGS) entry which is preliminary data.</text>
</comment>
<evidence type="ECO:0000256" key="1">
    <source>
        <dbReference type="SAM" id="MobiDB-lite"/>
    </source>
</evidence>
<evidence type="ECO:0000313" key="2">
    <source>
        <dbReference type="EMBL" id="RKH44134.1"/>
    </source>
</evidence>
<dbReference type="Proteomes" id="UP000273405">
    <property type="component" value="Unassembled WGS sequence"/>
</dbReference>
<keyword evidence="3" id="KW-1185">Reference proteome</keyword>
<dbReference type="EMBL" id="RAWG01000055">
    <property type="protein sequence ID" value="RKH44134.1"/>
    <property type="molecule type" value="Genomic_DNA"/>
</dbReference>
<reference evidence="3" key="1">
    <citation type="submission" date="2018-09" db="EMBL/GenBank/DDBJ databases">
        <authorList>
            <person name="Livingstone P.G."/>
            <person name="Whitworth D.E."/>
        </authorList>
    </citation>
    <scope>NUCLEOTIDE SEQUENCE [LARGE SCALE GENOMIC DNA]</scope>
    <source>
        <strain evidence="3">CA040B</strain>
    </source>
</reference>
<feature type="region of interest" description="Disordered" evidence="1">
    <location>
        <begin position="698"/>
        <end position="732"/>
    </location>
</feature>
<protein>
    <submittedName>
        <fullName evidence="2">Uncharacterized protein</fullName>
    </submittedName>
</protein>
<feature type="compositionally biased region" description="Low complexity" evidence="1">
    <location>
        <begin position="700"/>
        <end position="727"/>
    </location>
</feature>
<evidence type="ECO:0000313" key="3">
    <source>
        <dbReference type="Proteomes" id="UP000273405"/>
    </source>
</evidence>
<proteinExistence type="predicted"/>
<sequence>MKSGGDDDDVLVIKTAAPTPEHALADELFAVSNDERLVSRVRERATRPGKPIDGRTSPRMRQAYQEFIQSRGLSDSEANQREFTQLLDARRAYASRNGLGAMNANDERRFLAEAALSRLSVRAKAGQSLELRDGDRWMISALSDPKVSLSPADQKLLEKCEWRDQGLRTTMPEARAKAQAMEAQREAEFRSTPGRPYKTVLNADDVFQGDVQANAFTLAAKAGGYSAEETRLAMEQLKLNGTPLFCNRNLEGEPLILEKQQVTGMFKRGGQEFFAYAMSSEGSLALRDARSALAEGYGSVKDYRDAFNNTLATRFANLGAEWVKNEQTADTALGKSQHPILGPLMRGKYDAMRELVQLGTNGLQMGEMFTTTAKLAYEKGDLLANIKNDPESVRYFDEETARFGATFDALSKTYAEKEDTIAGQVARGFVASIPKALVSTIPGAALGYTALKDFHSPPNELMKDLTIDLLSIVTGPLLGGAAQSLEGTVSRVAPKLVDSTLKQFVVQEVMDRGISSVAGATQEVATAMGPALMQQYLGKDGKPLSEADQRKVSEQLTDAAFRRAVWTGALTGLLMPSRPSRDMDTAVVNQKGATIEGPIYKTMSADQESRLYAAVVVPEAKGKKRVEFVEVSPDNPRVQQALKQQPAKLTSQVDADTALAISRYQYRLNDAGRKELAVKANNFAAAKVRLDAETARLRNTETTTPTTQTTKPTTTTKPQEPTTTTKPLEPSKKVALRETKEGVVLDGAKVPIADRTLEYPELRFTPSELGPVGRFTEYLKEKGIKTSGSAQIAEGNSRIVLEHPAFPDKVIKIYSKGKIPDYNTQVPYLLQRELALESFLKDSGVRVATIDRDPALLSRGIVVQEKVKAQPYAEVRDTLPPAVREKLDAQIQGLKDRYNDALFKDYAARSGKPLTTREAPNKPITPAGFDLNIGNVLLDTSKPTPELVIIDW</sequence>
<dbReference type="AlphaFoldDB" id="A0A3A8NXC6"/>
<organism evidence="2 3">
    <name type="scientific">Corallococcus sicarius</name>
    <dbReference type="NCBI Taxonomy" id="2316726"/>
    <lineage>
        <taxon>Bacteria</taxon>
        <taxon>Pseudomonadati</taxon>
        <taxon>Myxococcota</taxon>
        <taxon>Myxococcia</taxon>
        <taxon>Myxococcales</taxon>
        <taxon>Cystobacterineae</taxon>
        <taxon>Myxococcaceae</taxon>
        <taxon>Corallococcus</taxon>
    </lineage>
</organism>
<accession>A0A3A8NXC6</accession>
<gene>
    <name evidence="2" type="ORF">D7X12_11370</name>
</gene>
<name>A0A3A8NXC6_9BACT</name>